<keyword evidence="2" id="KW-0677">Repeat</keyword>
<dbReference type="EMBL" id="KE161800">
    <property type="protein sequence ID" value="EPQ05386.1"/>
    <property type="molecule type" value="Genomic_DNA"/>
</dbReference>
<feature type="compositionally biased region" description="Basic and acidic residues" evidence="4">
    <location>
        <begin position="427"/>
        <end position="444"/>
    </location>
</feature>
<feature type="compositionally biased region" description="Polar residues" evidence="4">
    <location>
        <begin position="20"/>
        <end position="34"/>
    </location>
</feature>
<feature type="repeat" description="WD" evidence="3">
    <location>
        <begin position="334"/>
        <end position="375"/>
    </location>
</feature>
<dbReference type="Gene3D" id="2.130.10.10">
    <property type="entry name" value="YVTN repeat-like/Quinoprotein amine dehydrogenase"/>
    <property type="match status" value="2"/>
</dbReference>
<gene>
    <name evidence="5" type="ORF">D623_10035221</name>
</gene>
<dbReference type="PRINTS" id="PR00320">
    <property type="entry name" value="GPROTEINBRPT"/>
</dbReference>
<dbReference type="PANTHER" id="PTHR45048:SF1">
    <property type="entry name" value="WD REPEAT-CONTAINING PROTEIN 88"/>
    <property type="match status" value="1"/>
</dbReference>
<dbReference type="InterPro" id="IPR036322">
    <property type="entry name" value="WD40_repeat_dom_sf"/>
</dbReference>
<evidence type="ECO:0000256" key="3">
    <source>
        <dbReference type="PROSITE-ProRule" id="PRU00221"/>
    </source>
</evidence>
<protein>
    <submittedName>
        <fullName evidence="5">WD repeat-containing protein 88</fullName>
    </submittedName>
</protein>
<keyword evidence="6" id="KW-1185">Reference proteome</keyword>
<dbReference type="PANTHER" id="PTHR45048">
    <property type="match status" value="1"/>
</dbReference>
<dbReference type="AlphaFoldDB" id="S7MMK4"/>
<keyword evidence="1 3" id="KW-0853">WD repeat</keyword>
<evidence type="ECO:0000313" key="6">
    <source>
        <dbReference type="Proteomes" id="UP000052978"/>
    </source>
</evidence>
<reference evidence="5 6" key="1">
    <citation type="journal article" date="2013" name="Nat. Commun.">
        <title>Genome analysis reveals insights into physiology and longevity of the Brandt's bat Myotis brandtii.</title>
        <authorList>
            <person name="Seim I."/>
            <person name="Fang X."/>
            <person name="Xiong Z."/>
            <person name="Lobanov A.V."/>
            <person name="Huang Z."/>
            <person name="Ma S."/>
            <person name="Feng Y."/>
            <person name="Turanov A.A."/>
            <person name="Zhu Y."/>
            <person name="Lenz T.L."/>
            <person name="Gerashchenko M.V."/>
            <person name="Fan D."/>
            <person name="Hee Yim S."/>
            <person name="Yao X."/>
            <person name="Jordan D."/>
            <person name="Xiong Y."/>
            <person name="Ma Y."/>
            <person name="Lyapunov A.N."/>
            <person name="Chen G."/>
            <person name="Kulakova O.I."/>
            <person name="Sun Y."/>
            <person name="Lee S.G."/>
            <person name="Bronson R.T."/>
            <person name="Moskalev A.A."/>
            <person name="Sunyaev S.R."/>
            <person name="Zhang G."/>
            <person name="Krogh A."/>
            <person name="Wang J."/>
            <person name="Gladyshev V.N."/>
        </authorList>
    </citation>
    <scope>NUCLEOTIDE SEQUENCE [LARGE SCALE GENOMIC DNA]</scope>
</reference>
<dbReference type="SMART" id="SM00320">
    <property type="entry name" value="WD40"/>
    <property type="match status" value="4"/>
</dbReference>
<evidence type="ECO:0000313" key="5">
    <source>
        <dbReference type="EMBL" id="EPQ05386.1"/>
    </source>
</evidence>
<evidence type="ECO:0000256" key="1">
    <source>
        <dbReference type="ARBA" id="ARBA00022574"/>
    </source>
</evidence>
<feature type="repeat" description="WD" evidence="3">
    <location>
        <begin position="173"/>
        <end position="214"/>
    </location>
</feature>
<organism evidence="5 6">
    <name type="scientific">Myotis brandtii</name>
    <name type="common">Brandt's bat</name>
    <dbReference type="NCBI Taxonomy" id="109478"/>
    <lineage>
        <taxon>Eukaryota</taxon>
        <taxon>Metazoa</taxon>
        <taxon>Chordata</taxon>
        <taxon>Craniata</taxon>
        <taxon>Vertebrata</taxon>
        <taxon>Euteleostomi</taxon>
        <taxon>Mammalia</taxon>
        <taxon>Eutheria</taxon>
        <taxon>Laurasiatheria</taxon>
        <taxon>Chiroptera</taxon>
        <taxon>Yangochiroptera</taxon>
        <taxon>Vespertilionidae</taxon>
        <taxon>Myotis</taxon>
    </lineage>
</organism>
<dbReference type="Proteomes" id="UP000052978">
    <property type="component" value="Unassembled WGS sequence"/>
</dbReference>
<dbReference type="PROSITE" id="PS50294">
    <property type="entry name" value="WD_REPEATS_REGION"/>
    <property type="match status" value="2"/>
</dbReference>
<proteinExistence type="predicted"/>
<dbReference type="InterPro" id="IPR015943">
    <property type="entry name" value="WD40/YVTN_repeat-like_dom_sf"/>
</dbReference>
<sequence length="444" mass="48788">MASQPPRPSSSPKYSDKGETASSLKYLNKRTSSLKYGGKDGKTEPQQRSVHPPLVPGAEGALGRRRLPWMTLIRAVGRFQRLISEVRRSQTLSSLNPLAMELNVPQKHPIPEKKFWGDQEPLSKIPFQILAGHQELVSSCHFCVNDTKLLSGSFDYTVKLWDAMDGSIIRDFDDGPKAPVLECSVTADSRRITAAAYDKTLRTWDLETGKLLWKIRHEGFITSCNFSPDGKYVVSGLDVDHGICITDARNAMTVAHVKASFLVSGGFDKTVAIWDVGEGYLKHSLKVPMPASDRASELCSLVIPCGVVDAGGTADLDVACGADTPVGKDKQIINSGHNDWVMDVAISNNKKWILSASKDKTMRLWNIEEIDQIPLVIKCKEARGLKVNQCEACERPFSTYDSDVFSETVTKCVFCRMDASLSAEASSSERKGSPARECSLGKDN</sequence>
<evidence type="ECO:0000256" key="4">
    <source>
        <dbReference type="SAM" id="MobiDB-lite"/>
    </source>
</evidence>
<feature type="region of interest" description="Disordered" evidence="4">
    <location>
        <begin position="1"/>
        <end position="59"/>
    </location>
</feature>
<evidence type="ECO:0000256" key="2">
    <source>
        <dbReference type="ARBA" id="ARBA00022737"/>
    </source>
</evidence>
<accession>S7MMK4</accession>
<feature type="repeat" description="WD" evidence="3">
    <location>
        <begin position="260"/>
        <end position="284"/>
    </location>
</feature>
<dbReference type="PROSITE" id="PS00678">
    <property type="entry name" value="WD_REPEATS_1"/>
    <property type="match status" value="2"/>
</dbReference>
<name>S7MMK4_MYOBR</name>
<dbReference type="InterPro" id="IPR019775">
    <property type="entry name" value="WD40_repeat_CS"/>
</dbReference>
<dbReference type="PROSITE" id="PS50082">
    <property type="entry name" value="WD_REPEATS_2"/>
    <property type="match status" value="4"/>
</dbReference>
<dbReference type="InterPro" id="IPR020472">
    <property type="entry name" value="WD40_PAC1"/>
</dbReference>
<dbReference type="Pfam" id="PF00400">
    <property type="entry name" value="WD40"/>
    <property type="match status" value="4"/>
</dbReference>
<feature type="region of interest" description="Disordered" evidence="4">
    <location>
        <begin position="424"/>
        <end position="444"/>
    </location>
</feature>
<feature type="repeat" description="WD" evidence="3">
    <location>
        <begin position="130"/>
        <end position="171"/>
    </location>
</feature>
<dbReference type="InterPro" id="IPR001680">
    <property type="entry name" value="WD40_rpt"/>
</dbReference>
<dbReference type="SUPFAM" id="SSF50978">
    <property type="entry name" value="WD40 repeat-like"/>
    <property type="match status" value="1"/>
</dbReference>